<feature type="transmembrane region" description="Helical" evidence="1">
    <location>
        <begin position="85"/>
        <end position="105"/>
    </location>
</feature>
<evidence type="ECO:0000256" key="1">
    <source>
        <dbReference type="SAM" id="Phobius"/>
    </source>
</evidence>
<sequence>MMITVNAFRARFSRMLANSKGRVNYLLGTEHGDIKDVLMRITVATAALGLVMPTFAGLIIKASIYQVILLAIFKYADVYHHGGDFSESGVFGVLAISLAVLKSVVEAVAPAFLPVLMVTSAWVSLKVTLALIDHGMVEKVNNLYSDKEINDGNIGIPARLQLAFRQVVSPARDVECSDILTFRI</sequence>
<name>A0ABT1L440_9GAMM</name>
<accession>A0ABT1L440</accession>
<dbReference type="Proteomes" id="UP001320768">
    <property type="component" value="Unassembled WGS sequence"/>
</dbReference>
<keyword evidence="3" id="KW-1185">Reference proteome</keyword>
<proteinExistence type="predicted"/>
<dbReference type="EMBL" id="JAKUDN010000001">
    <property type="protein sequence ID" value="MCP8351952.1"/>
    <property type="molecule type" value="Genomic_DNA"/>
</dbReference>
<feature type="transmembrane region" description="Helical" evidence="1">
    <location>
        <begin position="46"/>
        <end position="73"/>
    </location>
</feature>
<keyword evidence="1" id="KW-1133">Transmembrane helix</keyword>
<evidence type="ECO:0000313" key="2">
    <source>
        <dbReference type="EMBL" id="MCP8351952.1"/>
    </source>
</evidence>
<reference evidence="2 3" key="1">
    <citation type="journal article" date="2022" name="Nat. Microbiol.">
        <title>The microbiome of a bacterivorous marine choanoflagellate contains a resource-demanding obligate bacterial associate.</title>
        <authorList>
            <person name="Needham D.M."/>
            <person name="Poirier C."/>
            <person name="Bachy C."/>
            <person name="George E.E."/>
            <person name="Wilken S."/>
            <person name="Yung C.C.M."/>
            <person name="Limardo A.J."/>
            <person name="Morando M."/>
            <person name="Sudek L."/>
            <person name="Malmstrom R.R."/>
            <person name="Keeling P.J."/>
            <person name="Santoro A.E."/>
            <person name="Worden A.Z."/>
        </authorList>
    </citation>
    <scope>NUCLEOTIDE SEQUENCE [LARGE SCALE GENOMIC DNA]</scope>
    <source>
        <strain evidence="2 3">Comchoano-2</strain>
    </source>
</reference>
<organism evidence="2 3">
    <name type="scientific">Candidatus Synchoanobacter obligatus</name>
    <dbReference type="NCBI Taxonomy" id="2919597"/>
    <lineage>
        <taxon>Bacteria</taxon>
        <taxon>Pseudomonadati</taxon>
        <taxon>Pseudomonadota</taxon>
        <taxon>Gammaproteobacteria</taxon>
        <taxon>Candidatus Comchoanobacterales</taxon>
        <taxon>Candidatus Comchoanobacteraceae</taxon>
        <taxon>Candidatus Synchoanobacter</taxon>
    </lineage>
</organism>
<evidence type="ECO:0000313" key="3">
    <source>
        <dbReference type="Proteomes" id="UP001320768"/>
    </source>
</evidence>
<gene>
    <name evidence="2" type="ORF">MKS91_01410</name>
</gene>
<dbReference type="RefSeq" id="WP_258569060.1">
    <property type="nucleotide sequence ID" value="NZ_JAKUDN010000001.1"/>
</dbReference>
<keyword evidence="1" id="KW-0812">Transmembrane</keyword>
<protein>
    <submittedName>
        <fullName evidence="2">Uncharacterized protein</fullName>
    </submittedName>
</protein>
<keyword evidence="1" id="KW-0472">Membrane</keyword>
<comment type="caution">
    <text evidence="2">The sequence shown here is derived from an EMBL/GenBank/DDBJ whole genome shotgun (WGS) entry which is preliminary data.</text>
</comment>